<dbReference type="Pfam" id="PF20256">
    <property type="entry name" value="MoCoBD_2"/>
    <property type="match status" value="1"/>
</dbReference>
<dbReference type="AlphaFoldDB" id="A0A3B1CTB4"/>
<proteinExistence type="predicted"/>
<dbReference type="InterPro" id="IPR046867">
    <property type="entry name" value="AldOxase/xan_DH_MoCoBD2"/>
</dbReference>
<keyword evidence="1" id="KW-0500">Molybdenum</keyword>
<name>A0A3B1CTB4_9ZZZZ</name>
<dbReference type="EMBL" id="UOGD01000153">
    <property type="protein sequence ID" value="VAX19907.1"/>
    <property type="molecule type" value="Genomic_DNA"/>
</dbReference>
<dbReference type="PANTHER" id="PTHR11908">
    <property type="entry name" value="XANTHINE DEHYDROGENASE"/>
    <property type="match status" value="1"/>
</dbReference>
<sequence>YSRGNFEDGIKNADIVLEKEYSTQVAIHNPTEPHGSVVKWEDDQLTVWDSTQGVFSIRDTIAGSLNIPESKVRVIKEYMGGGFGAKLEAGKYSVMAAIASKEIKRPVRVILDREEMNLAVGNRPDSHQKIKAGAKKDGTLTAMSLINYGAMGAYPAGTGVHWPLRSLYKCDNVETNEYRVFTNTGRARPFRAPGHVQGTFALESILDDLAEKINMDPLDFRIKNFTPIDQDSKRPYTSKKLIEAYKAGAKAINWESRRPAGVSDGIVKRGLGFASQIWWGGGSPPAYATVKMNRDGSVQVLCGTQDLGTGTYTFIAQITSEVLEIPIDTIDVLLGDTQATPYAPSSGGSTTAPSVSPAVYDAALQMKEKLLASASAILEIPKEELTYSNGKIFETKNESNSITNPKLIRKMRERVLIATGARNQNTDKYAINTFGVHFADVEVNTLTGKVKVNKIVAAHDIGRTLNRLTLENQFHGGIIMGMSFALMDERVIDEYTGKVLTTNYHDYKMPTIKETPEIEVIIVSENDPLVSATGVKGIGEPAMIPTPGAIANAVYNAIGVRINSLPITPDKILTALNSRG</sequence>
<feature type="domain" description="Aldehyde oxidase/xanthine dehydrogenase second molybdopterin binding" evidence="3">
    <location>
        <begin position="249"/>
        <end position="516"/>
    </location>
</feature>
<dbReference type="EC" id="1.17.1.4" evidence="4"/>
<evidence type="ECO:0000259" key="3">
    <source>
        <dbReference type="Pfam" id="PF20256"/>
    </source>
</evidence>
<dbReference type="SUPFAM" id="SSF56003">
    <property type="entry name" value="Molybdenum cofactor-binding domain"/>
    <property type="match status" value="1"/>
</dbReference>
<dbReference type="InterPro" id="IPR037165">
    <property type="entry name" value="AldOxase/xan_DH_Mopterin-bd_sf"/>
</dbReference>
<accession>A0A3B1CTB4</accession>
<keyword evidence="4" id="KW-0560">Oxidoreductase</keyword>
<evidence type="ECO:0000313" key="4">
    <source>
        <dbReference type="EMBL" id="VAX19907.1"/>
    </source>
</evidence>
<evidence type="ECO:0000259" key="2">
    <source>
        <dbReference type="Pfam" id="PF02738"/>
    </source>
</evidence>
<dbReference type="Gene3D" id="3.30.365.10">
    <property type="entry name" value="Aldehyde oxidase/xanthine dehydrogenase, molybdopterin binding domain"/>
    <property type="match status" value="4"/>
</dbReference>
<dbReference type="GO" id="GO:0005506">
    <property type="term" value="F:iron ion binding"/>
    <property type="evidence" value="ECO:0007669"/>
    <property type="project" value="InterPro"/>
</dbReference>
<reference evidence="4" key="1">
    <citation type="submission" date="2018-06" db="EMBL/GenBank/DDBJ databases">
        <authorList>
            <person name="Zhirakovskaya E."/>
        </authorList>
    </citation>
    <scope>NUCLEOTIDE SEQUENCE</scope>
</reference>
<dbReference type="Pfam" id="PF02738">
    <property type="entry name" value="MoCoBD_1"/>
    <property type="match status" value="1"/>
</dbReference>
<dbReference type="InterPro" id="IPR016208">
    <property type="entry name" value="Ald_Oxase/xanthine_DH-like"/>
</dbReference>
<protein>
    <submittedName>
        <fullName evidence="4">Xanthine dehydrogenase, molybdenum binding subunit</fullName>
        <ecNumber evidence="4">1.17.1.4</ecNumber>
    </submittedName>
</protein>
<feature type="domain" description="Aldehyde oxidase/xanthine dehydrogenase first molybdopterin binding" evidence="2">
    <location>
        <begin position="2"/>
        <end position="225"/>
    </location>
</feature>
<dbReference type="GO" id="GO:0004854">
    <property type="term" value="F:xanthine dehydrogenase activity"/>
    <property type="evidence" value="ECO:0007669"/>
    <property type="project" value="UniProtKB-EC"/>
</dbReference>
<gene>
    <name evidence="4" type="ORF">MNBD_IGNAVI01-2567</name>
</gene>
<evidence type="ECO:0000256" key="1">
    <source>
        <dbReference type="ARBA" id="ARBA00022505"/>
    </source>
</evidence>
<dbReference type="PANTHER" id="PTHR11908:SF132">
    <property type="entry name" value="ALDEHYDE OXIDASE 1-RELATED"/>
    <property type="match status" value="1"/>
</dbReference>
<organism evidence="4">
    <name type="scientific">hydrothermal vent metagenome</name>
    <dbReference type="NCBI Taxonomy" id="652676"/>
    <lineage>
        <taxon>unclassified sequences</taxon>
        <taxon>metagenomes</taxon>
        <taxon>ecological metagenomes</taxon>
    </lineage>
</organism>
<feature type="non-terminal residue" evidence="4">
    <location>
        <position position="1"/>
    </location>
</feature>
<dbReference type="InterPro" id="IPR008274">
    <property type="entry name" value="AldOxase/xan_DH_MoCoBD1"/>
</dbReference>